<evidence type="ECO:0000313" key="4">
    <source>
        <dbReference type="EMBL" id="KAJ3441711.1"/>
    </source>
</evidence>
<keyword evidence="2" id="KW-0472">Membrane</keyword>
<feature type="compositionally biased region" description="Polar residues" evidence="1">
    <location>
        <begin position="407"/>
        <end position="423"/>
    </location>
</feature>
<feature type="region of interest" description="Disordered" evidence="1">
    <location>
        <begin position="351"/>
        <end position="425"/>
    </location>
</feature>
<gene>
    <name evidence="4" type="ORF">M0812_13725</name>
</gene>
<feature type="compositionally biased region" description="Basic and acidic residues" evidence="1">
    <location>
        <begin position="240"/>
        <end position="255"/>
    </location>
</feature>
<feature type="transmembrane region" description="Helical" evidence="2">
    <location>
        <begin position="41"/>
        <end position="59"/>
    </location>
</feature>
<organism evidence="4 5">
    <name type="scientific">Anaeramoeba flamelloides</name>
    <dbReference type="NCBI Taxonomy" id="1746091"/>
    <lineage>
        <taxon>Eukaryota</taxon>
        <taxon>Metamonada</taxon>
        <taxon>Anaeramoebidae</taxon>
        <taxon>Anaeramoeba</taxon>
    </lineage>
</organism>
<accession>A0AAV7ZKW7</accession>
<sequence length="654" mass="75042">MVLKSKKLIIFASLSDFFCSVILFLLSGARTNLVLGGDGTFDLVLFSFFRSIAFLLLYGCSIRRGLWIAIILLIFSFIVGIAKSIALYGKSPTEYLFEYCLLVFNFLFSVMELWIVNLTNKRSIDEEVSTIFPFTEQQQDRQNLISRSKMNEKFNRSKILATNKKKKFFGSNNKKGMHESYILRGTDPQGLNSFRISFTIIKPNKRPEDSFAQLNGILFLQDKPKTGNRNENGNGNGNGKRKEIAHSERSNDNKKLKNPQLQTIILKQDFDLKKVKFLKRKFQITIDKSKITCGAATGIISAKKNVSNSISEDQNNKQLFQPIYSESEIDKKKIKNENSIPLININLGHESESSQEFENEKNNKGGNKNINNQNDDSSEEDEKENGKKKSKDHGNEMTKKKDMPKSHSGSSVNSEKNEVNPNSPREDFLSFDLSFTVDQKPQLLVSNEILNEKIHLSPLKTILTIPYPKCEFGGGITYNHNKQTQNMDLDGWIGCQEHQWGKEYPKKQCFCVLNGGFSTDPNASCSFLETELKVGFQRKKLLLFVIRVSGIEIRLNSLYRGAKSYTNSRFQREQFIWDFWTESQFDEYEGRIIAKRKDFVNMYTLDPKNSTRKIMVTPKAKIEIKVTNKKRNITELLDSNFGNFLEICVNEHDF</sequence>
<dbReference type="Proteomes" id="UP001146793">
    <property type="component" value="Unassembled WGS sequence"/>
</dbReference>
<keyword evidence="2" id="KW-1133">Transmembrane helix</keyword>
<dbReference type="AlphaFoldDB" id="A0AAV7ZKW7"/>
<keyword evidence="2" id="KW-0812">Transmembrane</keyword>
<proteinExistence type="predicted"/>
<evidence type="ECO:0000313" key="5">
    <source>
        <dbReference type="Proteomes" id="UP001146793"/>
    </source>
</evidence>
<feature type="domain" description="MENTAL" evidence="3">
    <location>
        <begin position="40"/>
        <end position="151"/>
    </location>
</feature>
<feature type="region of interest" description="Disordered" evidence="1">
    <location>
        <begin position="222"/>
        <end position="256"/>
    </location>
</feature>
<evidence type="ECO:0000256" key="1">
    <source>
        <dbReference type="SAM" id="MobiDB-lite"/>
    </source>
</evidence>
<feature type="transmembrane region" description="Helical" evidence="2">
    <location>
        <begin position="7"/>
        <end position="29"/>
    </location>
</feature>
<comment type="caution">
    <text evidence="4">The sequence shown here is derived from an EMBL/GenBank/DDBJ whole genome shotgun (WGS) entry which is preliminary data.</text>
</comment>
<dbReference type="Pfam" id="PF10457">
    <property type="entry name" value="MENTAL"/>
    <property type="match status" value="1"/>
</dbReference>
<dbReference type="InterPro" id="IPR019498">
    <property type="entry name" value="MENTAL"/>
</dbReference>
<feature type="transmembrane region" description="Helical" evidence="2">
    <location>
        <begin position="66"/>
        <end position="89"/>
    </location>
</feature>
<evidence type="ECO:0000259" key="3">
    <source>
        <dbReference type="Pfam" id="PF10457"/>
    </source>
</evidence>
<feature type="compositionally biased region" description="Low complexity" evidence="1">
    <location>
        <begin position="364"/>
        <end position="375"/>
    </location>
</feature>
<feature type="compositionally biased region" description="Basic and acidic residues" evidence="1">
    <location>
        <begin position="384"/>
        <end position="405"/>
    </location>
</feature>
<name>A0AAV7ZKW7_9EUKA</name>
<evidence type="ECO:0000256" key="2">
    <source>
        <dbReference type="SAM" id="Phobius"/>
    </source>
</evidence>
<reference evidence="4" key="1">
    <citation type="submission" date="2022-08" db="EMBL/GenBank/DDBJ databases">
        <title>Novel sulphate-reducing endosymbionts in the free-living metamonad Anaeramoeba.</title>
        <authorList>
            <person name="Jerlstrom-Hultqvist J."/>
            <person name="Cepicka I."/>
            <person name="Gallot-Lavallee L."/>
            <person name="Salas-Leiva D."/>
            <person name="Curtis B.A."/>
            <person name="Zahonova K."/>
            <person name="Pipaliya S."/>
            <person name="Dacks J."/>
            <person name="Roger A.J."/>
        </authorList>
    </citation>
    <scope>NUCLEOTIDE SEQUENCE</scope>
    <source>
        <strain evidence="4">Busselton2</strain>
    </source>
</reference>
<dbReference type="EMBL" id="JANTQA010000029">
    <property type="protein sequence ID" value="KAJ3441711.1"/>
    <property type="molecule type" value="Genomic_DNA"/>
</dbReference>
<protein>
    <submittedName>
        <fullName evidence="4">Integral membrane protein</fullName>
    </submittedName>
</protein>